<feature type="DNA-binding region" description="H-T-H motif" evidence="2">
    <location>
        <begin position="43"/>
        <end position="62"/>
    </location>
</feature>
<reference evidence="4 5" key="1">
    <citation type="submission" date="2019-11" db="EMBL/GenBank/DDBJ databases">
        <title>Genome analysis of Rhizobacterium cereale a novel genus and species isolated from maize roots in North Spain.</title>
        <authorList>
            <person name="Menendez E."/>
            <person name="Flores-Felix J.D."/>
            <person name="Ramirez-Bahena M.-H."/>
            <person name="Igual J.M."/>
            <person name="Garcia-Fraile P."/>
            <person name="Peix A."/>
            <person name="Velazquez E."/>
        </authorList>
    </citation>
    <scope>NUCLEOTIDE SEQUENCE [LARGE SCALE GENOMIC DNA]</scope>
    <source>
        <strain evidence="4 5">RZME27</strain>
    </source>
</reference>
<proteinExistence type="predicted"/>
<evidence type="ECO:0000313" key="4">
    <source>
        <dbReference type="EMBL" id="MQY46940.1"/>
    </source>
</evidence>
<keyword evidence="5" id="KW-1185">Reference proteome</keyword>
<feature type="domain" description="HTH tetR-type" evidence="3">
    <location>
        <begin position="20"/>
        <end position="80"/>
    </location>
</feature>
<dbReference type="Gene3D" id="1.10.357.10">
    <property type="entry name" value="Tetracycline Repressor, domain 2"/>
    <property type="match status" value="1"/>
</dbReference>
<dbReference type="AlphaFoldDB" id="A0A6A8AB99"/>
<dbReference type="EMBL" id="WIXI01000043">
    <property type="protein sequence ID" value="MQY46940.1"/>
    <property type="molecule type" value="Genomic_DNA"/>
</dbReference>
<dbReference type="Proteomes" id="UP000435138">
    <property type="component" value="Unassembled WGS sequence"/>
</dbReference>
<sequence>MPSFSDNRQCWRRDMNNRRDDARLTVARHAARLFLDNGLGETSGAEIAAASGLSERTVWRYFASKESCVEPLFLSTALRFHTKLRQWPRNVSIDAHLHECCRLDDATPQDMIDGILVVRLLTRMEAEPALRAVWLSASHQVEQDMIGIIADRLDRSKKDFDVRLCAATVAAAMRLIDETISIAAIEHGQQFTTEQIAQEMAQAIRKASTLPICDPITPNVFGVPSHSSP</sequence>
<gene>
    <name evidence="4" type="ORF">GAO09_12960</name>
</gene>
<organism evidence="4 5">
    <name type="scientific">Endobacterium cereale</name>
    <dbReference type="NCBI Taxonomy" id="2663029"/>
    <lineage>
        <taxon>Bacteria</taxon>
        <taxon>Pseudomonadati</taxon>
        <taxon>Pseudomonadota</taxon>
        <taxon>Alphaproteobacteria</taxon>
        <taxon>Hyphomicrobiales</taxon>
        <taxon>Rhizobiaceae</taxon>
        <taxon>Endobacterium</taxon>
    </lineage>
</organism>
<evidence type="ECO:0000313" key="5">
    <source>
        <dbReference type="Proteomes" id="UP000435138"/>
    </source>
</evidence>
<protein>
    <submittedName>
        <fullName evidence="4">TetR family transcriptional regulator</fullName>
    </submittedName>
</protein>
<dbReference type="GO" id="GO:0003677">
    <property type="term" value="F:DNA binding"/>
    <property type="evidence" value="ECO:0007669"/>
    <property type="project" value="UniProtKB-UniRule"/>
</dbReference>
<dbReference type="SUPFAM" id="SSF46689">
    <property type="entry name" value="Homeodomain-like"/>
    <property type="match status" value="1"/>
</dbReference>
<keyword evidence="1 2" id="KW-0238">DNA-binding</keyword>
<accession>A0A6A8AB99</accession>
<comment type="caution">
    <text evidence="4">The sequence shown here is derived from an EMBL/GenBank/DDBJ whole genome shotgun (WGS) entry which is preliminary data.</text>
</comment>
<dbReference type="Pfam" id="PF00440">
    <property type="entry name" value="TetR_N"/>
    <property type="match status" value="1"/>
</dbReference>
<dbReference type="InterPro" id="IPR009057">
    <property type="entry name" value="Homeodomain-like_sf"/>
</dbReference>
<dbReference type="InterPro" id="IPR001647">
    <property type="entry name" value="HTH_TetR"/>
</dbReference>
<evidence type="ECO:0000256" key="2">
    <source>
        <dbReference type="PROSITE-ProRule" id="PRU00335"/>
    </source>
</evidence>
<dbReference type="PRINTS" id="PR00455">
    <property type="entry name" value="HTHTETR"/>
</dbReference>
<dbReference type="PROSITE" id="PS50977">
    <property type="entry name" value="HTH_TETR_2"/>
    <property type="match status" value="1"/>
</dbReference>
<evidence type="ECO:0000259" key="3">
    <source>
        <dbReference type="PROSITE" id="PS50977"/>
    </source>
</evidence>
<name>A0A6A8AB99_9HYPH</name>
<evidence type="ECO:0000256" key="1">
    <source>
        <dbReference type="ARBA" id="ARBA00023125"/>
    </source>
</evidence>